<evidence type="ECO:0000313" key="2">
    <source>
        <dbReference type="EMBL" id="TGZ47447.1"/>
    </source>
</evidence>
<evidence type="ECO:0000313" key="3">
    <source>
        <dbReference type="Proteomes" id="UP000310200"/>
    </source>
</evidence>
<dbReference type="AlphaFoldDB" id="A0A4S2KI27"/>
<keyword evidence="3" id="KW-1185">Reference proteome</keyword>
<reference evidence="2 3" key="1">
    <citation type="journal article" date="2019" name="Philos. Trans. R. Soc. Lond., B, Biol. Sci.">
        <title>Ant behaviour and brain gene expression of defending hosts depend on the ecological success of the intruding social parasite.</title>
        <authorList>
            <person name="Kaur R."/>
            <person name="Stoldt M."/>
            <person name="Jongepier E."/>
            <person name="Feldmeyer B."/>
            <person name="Menzel F."/>
            <person name="Bornberg-Bauer E."/>
            <person name="Foitzik S."/>
        </authorList>
    </citation>
    <scope>NUCLEOTIDE SEQUENCE [LARGE SCALE GENOMIC DNA]</scope>
    <source>
        <tissue evidence="2">Whole body</tissue>
    </source>
</reference>
<organism evidence="2 3">
    <name type="scientific">Temnothorax longispinosus</name>
    <dbReference type="NCBI Taxonomy" id="300112"/>
    <lineage>
        <taxon>Eukaryota</taxon>
        <taxon>Metazoa</taxon>
        <taxon>Ecdysozoa</taxon>
        <taxon>Arthropoda</taxon>
        <taxon>Hexapoda</taxon>
        <taxon>Insecta</taxon>
        <taxon>Pterygota</taxon>
        <taxon>Neoptera</taxon>
        <taxon>Endopterygota</taxon>
        <taxon>Hymenoptera</taxon>
        <taxon>Apocrita</taxon>
        <taxon>Aculeata</taxon>
        <taxon>Formicoidea</taxon>
        <taxon>Formicidae</taxon>
        <taxon>Myrmicinae</taxon>
        <taxon>Temnothorax</taxon>
    </lineage>
</organism>
<protein>
    <submittedName>
        <fullName evidence="2">Uncharacterized protein</fullName>
    </submittedName>
</protein>
<accession>A0A4S2KI27</accession>
<feature type="non-terminal residue" evidence="2">
    <location>
        <position position="1"/>
    </location>
</feature>
<proteinExistence type="predicted"/>
<dbReference type="Proteomes" id="UP000310200">
    <property type="component" value="Unassembled WGS sequence"/>
</dbReference>
<feature type="region of interest" description="Disordered" evidence="1">
    <location>
        <begin position="1"/>
        <end position="20"/>
    </location>
</feature>
<comment type="caution">
    <text evidence="2">The sequence shown here is derived from an EMBL/GenBank/DDBJ whole genome shotgun (WGS) entry which is preliminary data.</text>
</comment>
<sequence length="66" mass="7558">IERCIEGGNKSGRQDHGKQKGQACWLSVSCFEILLETSKSKIDCDPKLEVKTMKKLFRNIIVSYLR</sequence>
<dbReference type="EMBL" id="QBLH01002732">
    <property type="protein sequence ID" value="TGZ47447.1"/>
    <property type="molecule type" value="Genomic_DNA"/>
</dbReference>
<evidence type="ECO:0000256" key="1">
    <source>
        <dbReference type="SAM" id="MobiDB-lite"/>
    </source>
</evidence>
<name>A0A4S2KI27_9HYME</name>
<gene>
    <name evidence="2" type="ORF">DBV15_00153</name>
</gene>